<evidence type="ECO:0000313" key="3">
    <source>
        <dbReference type="Proteomes" id="UP000660262"/>
    </source>
</evidence>
<evidence type="ECO:0000313" key="2">
    <source>
        <dbReference type="EMBL" id="GHP09463.1"/>
    </source>
</evidence>
<dbReference type="EMBL" id="BNJQ01000025">
    <property type="protein sequence ID" value="GHP09463.1"/>
    <property type="molecule type" value="Genomic_DNA"/>
</dbReference>
<sequence length="443" mass="47081">MAYATTYKKTSSISPSDVGGVKTHFSRLSLLDSVSHHWIPGTMQLVQFCLRRKSTESSRPNNSSSAPHVGAYYHAALRPLSSSFSAPNTPKASRDAYDNALTYQTTTCAHVHTSASVPDKRTCGGIVVSVKPVPNEQDDEEETVVLGILVPPKPKERAQTASGGNDDDDDDDWAVLEITRYDGNLKDRNIDNDYFSADGDVAEHAAWGAVPEAVPPFNSSDVYAPVRTITCRARTRVRHAAPLRISGTHTVSAVTPDGGDALALTFEHRGNASDVVIESVEMCGATSQASTPCTCMPWADGAPPLPLQLAAGDVASLVLLPDAVRGGDDAGSEGGCEVVVGYRCVGEKVSLWLRRRVAWTPRTVSAVTAAVDATRATIWAANHSLDEIKDAEMTLPDAWGGHIVSIGRLAPGETCGVAVRRADGVADDDIISPPSIVDRTSRV</sequence>
<evidence type="ECO:0000256" key="1">
    <source>
        <dbReference type="SAM" id="MobiDB-lite"/>
    </source>
</evidence>
<proteinExistence type="predicted"/>
<keyword evidence="3" id="KW-1185">Reference proteome</keyword>
<gene>
    <name evidence="2" type="ORF">PPROV_000819800</name>
</gene>
<comment type="caution">
    <text evidence="2">The sequence shown here is derived from an EMBL/GenBank/DDBJ whole genome shotgun (WGS) entry which is preliminary data.</text>
</comment>
<dbReference type="Proteomes" id="UP000660262">
    <property type="component" value="Unassembled WGS sequence"/>
</dbReference>
<name>A0A830HS05_9CHLO</name>
<protein>
    <submittedName>
        <fullName evidence="2">Uncharacterized protein</fullName>
    </submittedName>
</protein>
<reference evidence="2" key="1">
    <citation type="submission" date="2020-10" db="EMBL/GenBank/DDBJ databases">
        <title>Unveiling of a novel bifunctional photoreceptor, Dualchrome1, isolated from a cosmopolitan green alga.</title>
        <authorList>
            <person name="Suzuki S."/>
            <person name="Kawachi M."/>
        </authorList>
    </citation>
    <scope>NUCLEOTIDE SEQUENCE</scope>
    <source>
        <strain evidence="2">NIES 2893</strain>
    </source>
</reference>
<organism evidence="2 3">
    <name type="scientific">Pycnococcus provasolii</name>
    <dbReference type="NCBI Taxonomy" id="41880"/>
    <lineage>
        <taxon>Eukaryota</taxon>
        <taxon>Viridiplantae</taxon>
        <taxon>Chlorophyta</taxon>
        <taxon>Pseudoscourfieldiophyceae</taxon>
        <taxon>Pseudoscourfieldiales</taxon>
        <taxon>Pycnococcaceae</taxon>
        <taxon>Pycnococcus</taxon>
    </lineage>
</organism>
<dbReference type="AlphaFoldDB" id="A0A830HS05"/>
<accession>A0A830HS05</accession>
<feature type="region of interest" description="Disordered" evidence="1">
    <location>
        <begin position="152"/>
        <end position="171"/>
    </location>
</feature>